<dbReference type="RefSeq" id="XP_033427206.1">
    <property type="nucleotide sequence ID" value="XM_033571174.1"/>
</dbReference>
<dbReference type="InterPro" id="IPR000182">
    <property type="entry name" value="GNAT_dom"/>
</dbReference>
<protein>
    <recommendedName>
        <fullName evidence="1">N-acetyltransferase domain-containing protein</fullName>
    </recommendedName>
</protein>
<evidence type="ECO:0000313" key="3">
    <source>
        <dbReference type="Proteomes" id="UP000324241"/>
    </source>
</evidence>
<evidence type="ECO:0000313" key="2">
    <source>
        <dbReference type="EMBL" id="KAA8647845.1"/>
    </source>
</evidence>
<dbReference type="PANTHER" id="PTHR42791">
    <property type="entry name" value="GNAT FAMILY ACETYLTRANSFERASE"/>
    <property type="match status" value="1"/>
</dbReference>
<dbReference type="InterPro" id="IPR052523">
    <property type="entry name" value="Trichothecene_AcTrans"/>
</dbReference>
<evidence type="ECO:0000259" key="1">
    <source>
        <dbReference type="PROSITE" id="PS51186"/>
    </source>
</evidence>
<proteinExistence type="predicted"/>
<reference evidence="2 3" key="1">
    <citation type="submission" date="2019-08" db="EMBL/GenBank/DDBJ databases">
        <title>The genome sequence of a newly discovered highly antifungal drug resistant Aspergillus species, Aspergillus tanneri NIH 1004.</title>
        <authorList>
            <person name="Mounaud S."/>
            <person name="Singh I."/>
            <person name="Joardar V."/>
            <person name="Pakala S."/>
            <person name="Pakala S."/>
            <person name="Venepally P."/>
            <person name="Chung J.K."/>
            <person name="Losada L."/>
            <person name="Nierman W.C."/>
        </authorList>
    </citation>
    <scope>NUCLEOTIDE SEQUENCE [LARGE SCALE GENOMIC DNA]</scope>
    <source>
        <strain evidence="2 3">NIH1004</strain>
    </source>
</reference>
<feature type="domain" description="N-acetyltransferase" evidence="1">
    <location>
        <begin position="23"/>
        <end position="166"/>
    </location>
</feature>
<gene>
    <name evidence="2" type="ORF">ATNIH1004_006547</name>
</gene>
<dbReference type="SUPFAM" id="SSF55729">
    <property type="entry name" value="Acyl-CoA N-acyltransferases (Nat)"/>
    <property type="match status" value="1"/>
</dbReference>
<dbReference type="GeneID" id="54329249"/>
<dbReference type="EMBL" id="QUQM01000004">
    <property type="protein sequence ID" value="KAA8647845.1"/>
    <property type="molecule type" value="Genomic_DNA"/>
</dbReference>
<dbReference type="GO" id="GO:0016747">
    <property type="term" value="F:acyltransferase activity, transferring groups other than amino-acyl groups"/>
    <property type="evidence" value="ECO:0007669"/>
    <property type="project" value="InterPro"/>
</dbReference>
<dbReference type="Gene3D" id="3.40.630.30">
    <property type="match status" value="1"/>
</dbReference>
<dbReference type="VEuPathDB" id="FungiDB:EYZ11_003628"/>
<dbReference type="Proteomes" id="UP000324241">
    <property type="component" value="Unassembled WGS sequence"/>
</dbReference>
<dbReference type="AlphaFoldDB" id="A0A5M9MLG0"/>
<dbReference type="VEuPathDB" id="FungiDB:EYZ11_003611"/>
<sequence>MGHDASAEPLIQQKPNVHFVKVVDTDLVSSHGEELVSWAKWIRYEDGFPYEDLDACLGDDVPEQFNGALFIDFVRALDENRRNAGIMGRPCWFLEYLFTREKHFRRGGGKMLIDWGVERAGEDRLPAYLDASPMGYSLYLRSMAIGGANGKYLPAGIDMYDLFPAPFPTDAKTIHLEILSLAKLLQHDQVELQYIYENCRDPGIFQLDFADEEQGIHLL</sequence>
<accession>A0A5M9MLG0</accession>
<dbReference type="PANTHER" id="PTHR42791:SF14">
    <property type="entry name" value="N-ACETYLTRANSFERASE DOMAIN-CONTAINING PROTEIN"/>
    <property type="match status" value="1"/>
</dbReference>
<comment type="caution">
    <text evidence="2">The sequence shown here is derived from an EMBL/GenBank/DDBJ whole genome shotgun (WGS) entry which is preliminary data.</text>
</comment>
<name>A0A5M9MLG0_9EURO</name>
<dbReference type="InterPro" id="IPR016181">
    <property type="entry name" value="Acyl_CoA_acyltransferase"/>
</dbReference>
<organism evidence="2 3">
    <name type="scientific">Aspergillus tanneri</name>
    <dbReference type="NCBI Taxonomy" id="1220188"/>
    <lineage>
        <taxon>Eukaryota</taxon>
        <taxon>Fungi</taxon>
        <taxon>Dikarya</taxon>
        <taxon>Ascomycota</taxon>
        <taxon>Pezizomycotina</taxon>
        <taxon>Eurotiomycetes</taxon>
        <taxon>Eurotiomycetidae</taxon>
        <taxon>Eurotiales</taxon>
        <taxon>Aspergillaceae</taxon>
        <taxon>Aspergillus</taxon>
        <taxon>Aspergillus subgen. Circumdati</taxon>
    </lineage>
</organism>
<dbReference type="OrthoDB" id="288590at2759"/>
<dbReference type="PROSITE" id="PS51186">
    <property type="entry name" value="GNAT"/>
    <property type="match status" value="1"/>
</dbReference>